<dbReference type="AlphaFoldDB" id="A0A2P2IVQ3"/>
<organism evidence="1">
    <name type="scientific">Rhizophora mucronata</name>
    <name type="common">Asiatic mangrove</name>
    <dbReference type="NCBI Taxonomy" id="61149"/>
    <lineage>
        <taxon>Eukaryota</taxon>
        <taxon>Viridiplantae</taxon>
        <taxon>Streptophyta</taxon>
        <taxon>Embryophyta</taxon>
        <taxon>Tracheophyta</taxon>
        <taxon>Spermatophyta</taxon>
        <taxon>Magnoliopsida</taxon>
        <taxon>eudicotyledons</taxon>
        <taxon>Gunneridae</taxon>
        <taxon>Pentapetalae</taxon>
        <taxon>rosids</taxon>
        <taxon>fabids</taxon>
        <taxon>Malpighiales</taxon>
        <taxon>Rhizophoraceae</taxon>
        <taxon>Rhizophora</taxon>
    </lineage>
</organism>
<dbReference type="EMBL" id="GGEC01004823">
    <property type="protein sequence ID" value="MBW85306.1"/>
    <property type="molecule type" value="Transcribed_RNA"/>
</dbReference>
<protein>
    <submittedName>
        <fullName evidence="1">Uncharacterized protein</fullName>
    </submittedName>
</protein>
<reference evidence="1" key="1">
    <citation type="submission" date="2018-02" db="EMBL/GenBank/DDBJ databases">
        <title>Rhizophora mucronata_Transcriptome.</title>
        <authorList>
            <person name="Meera S.P."/>
            <person name="Sreeshan A."/>
            <person name="Augustine A."/>
        </authorList>
    </citation>
    <scope>NUCLEOTIDE SEQUENCE</scope>
    <source>
        <tissue evidence="1">Leaf</tissue>
    </source>
</reference>
<sequence length="28" mass="3108">MFCFTSTDQSLNFISVNILVLQGPKCSN</sequence>
<accession>A0A2P2IVQ3</accession>
<proteinExistence type="predicted"/>
<name>A0A2P2IVQ3_RHIMU</name>
<evidence type="ECO:0000313" key="1">
    <source>
        <dbReference type="EMBL" id="MBW85306.1"/>
    </source>
</evidence>